<gene>
    <name evidence="5" type="ORF">CVV64_19155</name>
</gene>
<organism evidence="5 6">
    <name type="scientific">Candidatus Wallbacteria bacterium HGW-Wallbacteria-1</name>
    <dbReference type="NCBI Taxonomy" id="2013854"/>
    <lineage>
        <taxon>Bacteria</taxon>
        <taxon>Candidatus Walliibacteriota</taxon>
    </lineage>
</organism>
<evidence type="ECO:0000256" key="2">
    <source>
        <dbReference type="ARBA" id="ARBA00022630"/>
    </source>
</evidence>
<dbReference type="GO" id="GO:0016646">
    <property type="term" value="F:oxidoreductase activity, acting on the CH-NH group of donors, NAD or NADP as acceptor"/>
    <property type="evidence" value="ECO:0007669"/>
    <property type="project" value="UniProtKB-ARBA"/>
</dbReference>
<dbReference type="GO" id="GO:0010181">
    <property type="term" value="F:FMN binding"/>
    <property type="evidence" value="ECO:0007669"/>
    <property type="project" value="InterPro"/>
</dbReference>
<dbReference type="PANTHER" id="PTHR43567:SF1">
    <property type="entry name" value="FLAVOREDOXIN"/>
    <property type="match status" value="1"/>
</dbReference>
<protein>
    <submittedName>
        <fullName evidence="5">Flavin reductase family protein</fullName>
    </submittedName>
</protein>
<sequence>MTEFNKTDREKRENSAVMLGRRRLGKNIFLPMPVTLIGTKIGDQVNFMTAGWVSRVNAEPPRIGVAVNRTHISADAILETGKFSICLPGHDYLGKVDQCGVLSGRDFDKSEIFTTFYGVLGDVPMALECPVCIECTLHETVKGESNYFFIGNIEAVHADPNCLSGQATVDPEMAGFIMLTMPDNRYWNLGMEIGRAWSLGKQIPLPPALGNVDDSDQIPHDSSIENSIDNSLENRDFYDEA</sequence>
<evidence type="ECO:0000313" key="6">
    <source>
        <dbReference type="Proteomes" id="UP000233256"/>
    </source>
</evidence>
<dbReference type="SUPFAM" id="SSF50475">
    <property type="entry name" value="FMN-binding split barrel"/>
    <property type="match status" value="1"/>
</dbReference>
<dbReference type="InterPro" id="IPR052174">
    <property type="entry name" value="Flavoredoxin"/>
</dbReference>
<reference evidence="5 6" key="1">
    <citation type="journal article" date="2017" name="ISME J.">
        <title>Potential for microbial H2 and metal transformations associated with novel bacteria and archaea in deep terrestrial subsurface sediments.</title>
        <authorList>
            <person name="Hernsdorf A.W."/>
            <person name="Amano Y."/>
            <person name="Miyakawa K."/>
            <person name="Ise K."/>
            <person name="Suzuki Y."/>
            <person name="Anantharaman K."/>
            <person name="Probst A."/>
            <person name="Burstein D."/>
            <person name="Thomas B.C."/>
            <person name="Banfield J.F."/>
        </authorList>
    </citation>
    <scope>NUCLEOTIDE SEQUENCE [LARGE SCALE GENOMIC DNA]</scope>
    <source>
        <strain evidence="5">HGW-Wallbacteria-1</strain>
    </source>
</reference>
<evidence type="ECO:0000256" key="1">
    <source>
        <dbReference type="ARBA" id="ARBA00001917"/>
    </source>
</evidence>
<dbReference type="Gene3D" id="2.30.110.10">
    <property type="entry name" value="Electron Transport, Fmn-binding Protein, Chain A"/>
    <property type="match status" value="1"/>
</dbReference>
<dbReference type="AlphaFoldDB" id="A0A2N1PJ37"/>
<accession>A0A2N1PJ37</accession>
<name>A0A2N1PJ37_9BACT</name>
<evidence type="ECO:0000256" key="3">
    <source>
        <dbReference type="ARBA" id="ARBA00038054"/>
    </source>
</evidence>
<dbReference type="SMART" id="SM00903">
    <property type="entry name" value="Flavin_Reduct"/>
    <property type="match status" value="1"/>
</dbReference>
<feature type="domain" description="Flavin reductase like" evidence="4">
    <location>
        <begin position="30"/>
        <end position="169"/>
    </location>
</feature>
<evidence type="ECO:0000259" key="4">
    <source>
        <dbReference type="SMART" id="SM00903"/>
    </source>
</evidence>
<comment type="cofactor">
    <cofactor evidence="1">
        <name>FMN</name>
        <dbReference type="ChEBI" id="CHEBI:58210"/>
    </cofactor>
</comment>
<dbReference type="InterPro" id="IPR002563">
    <property type="entry name" value="Flavin_Rdtase-like_dom"/>
</dbReference>
<proteinExistence type="inferred from homology"/>
<dbReference type="InterPro" id="IPR012349">
    <property type="entry name" value="Split_barrel_FMN-bd"/>
</dbReference>
<evidence type="ECO:0000313" key="5">
    <source>
        <dbReference type="EMBL" id="PKK88351.1"/>
    </source>
</evidence>
<dbReference type="EMBL" id="PGXC01000050">
    <property type="protein sequence ID" value="PKK88351.1"/>
    <property type="molecule type" value="Genomic_DNA"/>
</dbReference>
<dbReference type="Pfam" id="PF01613">
    <property type="entry name" value="Flavin_Reduct"/>
    <property type="match status" value="1"/>
</dbReference>
<comment type="similarity">
    <text evidence="3">Belongs to the flavoredoxin family.</text>
</comment>
<dbReference type="Proteomes" id="UP000233256">
    <property type="component" value="Unassembled WGS sequence"/>
</dbReference>
<keyword evidence="2" id="KW-0285">Flavoprotein</keyword>
<comment type="caution">
    <text evidence="5">The sequence shown here is derived from an EMBL/GenBank/DDBJ whole genome shotgun (WGS) entry which is preliminary data.</text>
</comment>
<dbReference type="PANTHER" id="PTHR43567">
    <property type="entry name" value="FLAVOREDOXIN-RELATED-RELATED"/>
    <property type="match status" value="1"/>
</dbReference>